<feature type="compositionally biased region" description="Polar residues" evidence="1">
    <location>
        <begin position="260"/>
        <end position="271"/>
    </location>
</feature>
<dbReference type="GeneID" id="66069213"/>
<feature type="compositionally biased region" description="Polar residues" evidence="1">
    <location>
        <begin position="93"/>
        <end position="115"/>
    </location>
</feature>
<evidence type="ECO:0000256" key="1">
    <source>
        <dbReference type="SAM" id="MobiDB-lite"/>
    </source>
</evidence>
<proteinExistence type="predicted"/>
<reference evidence="2" key="1">
    <citation type="journal article" date="2021" name="Genome Biol. Evol.">
        <title>The assembled and annotated genome of the fairy-ring fungus Marasmius oreades.</title>
        <authorList>
            <person name="Hiltunen M."/>
            <person name="Ament-Velasquez S.L."/>
            <person name="Johannesson H."/>
        </authorList>
    </citation>
    <scope>NUCLEOTIDE SEQUENCE</scope>
    <source>
        <strain evidence="2">03SP1</strain>
    </source>
</reference>
<evidence type="ECO:0000313" key="2">
    <source>
        <dbReference type="EMBL" id="KAG7098169.1"/>
    </source>
</evidence>
<gene>
    <name evidence="2" type="ORF">E1B28_000137</name>
</gene>
<keyword evidence="3" id="KW-1185">Reference proteome</keyword>
<sequence length="461" mass="48556">MTSSCSKATRSPGKGQSNKRGKKGVGISGNRRKRGASRVYTTSGSTLAISNRPEPTREAAGVHAEDVEDGIDRNGGEEGLNKNDNDNPLDASITKSPNETTVNASQTHLGNTLPQNTPPLHLPVASVQQNRALMPTSALPQRQTSLAPSSSSQMLPSAAPLSQVQHSVIPQCPQYHHTIPPSASWTNPRPPVHTQLQPQQQPQFSLEQVQTFFAILAAFGIYLQFRPPPSQAQVIGTGVAHWHLPPASHGGQGAHAGGSTVTTPAPAPQSTVSTHPGLFVGSVPQAPVQALPTPGLVVPPSQTSLGSQSYYHYHHPAPPPPPLPSTSIQILPSVAPSSVLWTYPPAPPPPPLQIHYSGFQTMSELHVPVPVPVPVPVYPSPQLQRQQPQFSVEQLEVQAFLVMRAVFASVFRPLQVQVQVQVQAQAQAQATSTGVALAHPSPQAGQPGAANPGGTASTPRG</sequence>
<feature type="compositionally biased region" description="Basic and acidic residues" evidence="1">
    <location>
        <begin position="70"/>
        <end position="85"/>
    </location>
</feature>
<evidence type="ECO:0000313" key="3">
    <source>
        <dbReference type="Proteomes" id="UP001049176"/>
    </source>
</evidence>
<protein>
    <submittedName>
        <fullName evidence="2">Uncharacterized protein</fullName>
    </submittedName>
</protein>
<organism evidence="2 3">
    <name type="scientific">Marasmius oreades</name>
    <name type="common">fairy-ring Marasmius</name>
    <dbReference type="NCBI Taxonomy" id="181124"/>
    <lineage>
        <taxon>Eukaryota</taxon>
        <taxon>Fungi</taxon>
        <taxon>Dikarya</taxon>
        <taxon>Basidiomycota</taxon>
        <taxon>Agaricomycotina</taxon>
        <taxon>Agaricomycetes</taxon>
        <taxon>Agaricomycetidae</taxon>
        <taxon>Agaricales</taxon>
        <taxon>Marasmiineae</taxon>
        <taxon>Marasmiaceae</taxon>
        <taxon>Marasmius</taxon>
    </lineage>
</organism>
<dbReference type="Proteomes" id="UP001049176">
    <property type="component" value="Chromosome 1"/>
</dbReference>
<feature type="compositionally biased region" description="Polar residues" evidence="1">
    <location>
        <begin position="1"/>
        <end position="16"/>
    </location>
</feature>
<dbReference type="EMBL" id="CM032181">
    <property type="protein sequence ID" value="KAG7098169.1"/>
    <property type="molecule type" value="Genomic_DNA"/>
</dbReference>
<accession>A0A9P7V0P6</accession>
<dbReference type="KEGG" id="more:E1B28_000137"/>
<dbReference type="RefSeq" id="XP_043014639.1">
    <property type="nucleotide sequence ID" value="XM_043145939.1"/>
</dbReference>
<dbReference type="AlphaFoldDB" id="A0A9P7V0P6"/>
<comment type="caution">
    <text evidence="2">The sequence shown here is derived from an EMBL/GenBank/DDBJ whole genome shotgun (WGS) entry which is preliminary data.</text>
</comment>
<feature type="region of interest" description="Disordered" evidence="1">
    <location>
        <begin position="249"/>
        <end position="271"/>
    </location>
</feature>
<feature type="region of interest" description="Disordered" evidence="1">
    <location>
        <begin position="1"/>
        <end position="121"/>
    </location>
</feature>
<name>A0A9P7V0P6_9AGAR</name>
<feature type="region of interest" description="Disordered" evidence="1">
    <location>
        <begin position="431"/>
        <end position="461"/>
    </location>
</feature>
<feature type="compositionally biased region" description="Low complexity" evidence="1">
    <location>
        <begin position="438"/>
        <end position="454"/>
    </location>
</feature>
<feature type="compositionally biased region" description="Polar residues" evidence="1">
    <location>
        <begin position="39"/>
        <end position="49"/>
    </location>
</feature>